<evidence type="ECO:0000256" key="1">
    <source>
        <dbReference type="PROSITE-ProRule" id="PRU00339"/>
    </source>
</evidence>
<dbReference type="SMART" id="SM00028">
    <property type="entry name" value="TPR"/>
    <property type="match status" value="2"/>
</dbReference>
<keyword evidence="1" id="KW-0802">TPR repeat</keyword>
<feature type="repeat" description="TPR" evidence="1">
    <location>
        <begin position="38"/>
        <end position="71"/>
    </location>
</feature>
<evidence type="ECO:0000313" key="2">
    <source>
        <dbReference type="EMBL" id="RUL87715.1"/>
    </source>
</evidence>
<dbReference type="EMBL" id="RYZH01000018">
    <property type="protein sequence ID" value="RUL87715.1"/>
    <property type="molecule type" value="Genomic_DNA"/>
</dbReference>
<dbReference type="OrthoDB" id="281483at2"/>
<dbReference type="Pfam" id="PF13432">
    <property type="entry name" value="TPR_16"/>
    <property type="match status" value="1"/>
</dbReference>
<keyword evidence="3" id="KW-1185">Reference proteome</keyword>
<evidence type="ECO:0000313" key="3">
    <source>
        <dbReference type="Proteomes" id="UP000280296"/>
    </source>
</evidence>
<dbReference type="SUPFAM" id="SSF48452">
    <property type="entry name" value="TPR-like"/>
    <property type="match status" value="1"/>
</dbReference>
<dbReference type="PROSITE" id="PS50005">
    <property type="entry name" value="TPR"/>
    <property type="match status" value="1"/>
</dbReference>
<reference evidence="2 3" key="1">
    <citation type="submission" date="2018-12" db="EMBL/GenBank/DDBJ databases">
        <authorList>
            <person name="Toschakov S.V."/>
        </authorList>
    </citation>
    <scope>NUCLEOTIDE SEQUENCE [LARGE SCALE GENOMIC DNA]</scope>
    <source>
        <strain evidence="2 3">GM2012</strain>
    </source>
</reference>
<reference evidence="2 3" key="2">
    <citation type="submission" date="2019-01" db="EMBL/GenBank/DDBJ databases">
        <title>Tautonia sociabilis, a novel thermotolerant planctomycete of Isosphaeraceae family, isolated from a 4000 m deep subterranean habitat.</title>
        <authorList>
            <person name="Kovaleva O.L."/>
            <person name="Elcheninov A.G."/>
            <person name="Van Heerden E."/>
            <person name="Toshchakov S.V."/>
            <person name="Novikov A."/>
            <person name="Bonch-Osmolovskaya E.A."/>
            <person name="Kublanov I.V."/>
        </authorList>
    </citation>
    <scope>NUCLEOTIDE SEQUENCE [LARGE SCALE GENOMIC DNA]</scope>
    <source>
        <strain evidence="2 3">GM2012</strain>
    </source>
</reference>
<proteinExistence type="predicted"/>
<comment type="caution">
    <text evidence="2">The sequence shown here is derived from an EMBL/GenBank/DDBJ whole genome shotgun (WGS) entry which is preliminary data.</text>
</comment>
<dbReference type="RefSeq" id="WP_126725425.1">
    <property type="nucleotide sequence ID" value="NZ_RYZH01000018.1"/>
</dbReference>
<organism evidence="2 3">
    <name type="scientific">Tautonia sociabilis</name>
    <dbReference type="NCBI Taxonomy" id="2080755"/>
    <lineage>
        <taxon>Bacteria</taxon>
        <taxon>Pseudomonadati</taxon>
        <taxon>Planctomycetota</taxon>
        <taxon>Planctomycetia</taxon>
        <taxon>Isosphaerales</taxon>
        <taxon>Isosphaeraceae</taxon>
        <taxon>Tautonia</taxon>
    </lineage>
</organism>
<protein>
    <submittedName>
        <fullName evidence="2">Tetratricopeptide repeat protein</fullName>
    </submittedName>
</protein>
<dbReference type="Proteomes" id="UP000280296">
    <property type="component" value="Unassembled WGS sequence"/>
</dbReference>
<name>A0A432MKQ6_9BACT</name>
<dbReference type="AlphaFoldDB" id="A0A432MKQ6"/>
<dbReference type="Gene3D" id="1.25.40.10">
    <property type="entry name" value="Tetratricopeptide repeat domain"/>
    <property type="match status" value="1"/>
</dbReference>
<accession>A0A432MKQ6</accession>
<gene>
    <name evidence="2" type="ORF">TsocGM_11050</name>
</gene>
<sequence length="106" mass="11684">MPSPNELYDQAVDLRDAGDKDAAIAKLEEAVEADPRHALSHGLLARLCADTGRFDDALMHAQRVVELEPNDPFSYTALSVICQRCGRIPEAEEAMARARMMQMGLD</sequence>
<dbReference type="InterPro" id="IPR011990">
    <property type="entry name" value="TPR-like_helical_dom_sf"/>
</dbReference>
<dbReference type="InterPro" id="IPR019734">
    <property type="entry name" value="TPR_rpt"/>
</dbReference>